<name>A0AAW2ZSB9_9EUKA</name>
<evidence type="ECO:0000256" key="3">
    <source>
        <dbReference type="ARBA" id="ARBA00022777"/>
    </source>
</evidence>
<organism evidence="9 10">
    <name type="scientific">Acrasis kona</name>
    <dbReference type="NCBI Taxonomy" id="1008807"/>
    <lineage>
        <taxon>Eukaryota</taxon>
        <taxon>Discoba</taxon>
        <taxon>Heterolobosea</taxon>
        <taxon>Tetramitia</taxon>
        <taxon>Eutetramitia</taxon>
        <taxon>Acrasidae</taxon>
        <taxon>Acrasis</taxon>
    </lineage>
</organism>
<dbReference type="InterPro" id="IPR009091">
    <property type="entry name" value="RCC1/BLIP-II"/>
</dbReference>
<sequence>MITIYRQLYIYRFQEQPVLKISEGVSSVRVISNFNILVLKTNGDLIEIIDDTSNEKISLIATNIKAIINYFVSPQGTVIYAEDYSGIVYSSSYDSMYNDPYVNININGTISDVYGIGPGALFKMSGSDLFYNSTGGALNFGDISFIKFCNYKELGISKQGYLYKIIGSNAMRIDGISGISNIACSGVIYYSTIALVTQNSSLLSIYSFPTNTIGNLQWVKKFNESIVDICAGLENFIIVTKSGATYSYGTSSRIGMAGTGAISFDNSVQGIPNFSLINIQLKSVSCSAYAVVGLSTTGLIYFWGAFENSLEYIYASPTLISPGNLTFRSVSIATDHAVAVSTNGSLYVYGTNRFGQFANNIGAARELIQTYIPPNKKILSAKAFEYVTYLSMECDDGYYGLNCEEWQCAGLNFSSPNVCGGRNNSCNAPNRCNCVVPNYEDVKGMCVTYCNFVRADYPSSCSSRGTCIEFNKCSCEHPLIMTEFCEYNIVAIAMICASPFVVFLIISITYIVLRVIVKLIKQYKAQIQMHLLLEEKLIASEIELEESKKGWLIRMEDLQFHKKIAQGAFGVVFKGKYLGAPVAIKLIKEDVNPNDVDQNFEAEVKIMKSLRHCNIVQFIGVCVDMEKKLIVTEFMEGTSLENIICKGSKQYKPLSIHQKVQLLLDVSLGMNYLHNLDPPLCHRDLKPSNVLLDKHITTAKVCDFGISRVDSTNHTMTGNVGTVQYMSPEVLADLPYDRSCDVYSFGIIMNEVLFERPPYHDGYSSMFGIASKVIKGERPDIDERILDDNVTILTKYINLMKACWRQDRFDRPTFDFIVSELQNLDEVLSSQ</sequence>
<evidence type="ECO:0000256" key="7">
    <source>
        <dbReference type="SAM" id="Phobius"/>
    </source>
</evidence>
<evidence type="ECO:0000256" key="6">
    <source>
        <dbReference type="ARBA" id="ARBA00048679"/>
    </source>
</evidence>
<evidence type="ECO:0000259" key="8">
    <source>
        <dbReference type="PROSITE" id="PS50011"/>
    </source>
</evidence>
<keyword evidence="2" id="KW-0547">Nucleotide-binding</keyword>
<protein>
    <submittedName>
        <fullName evidence="9">Serine/threonine-protein kinase/receptor</fullName>
    </submittedName>
</protein>
<dbReference type="GO" id="GO:0005524">
    <property type="term" value="F:ATP binding"/>
    <property type="evidence" value="ECO:0007669"/>
    <property type="project" value="UniProtKB-KW"/>
</dbReference>
<dbReference type="PANTHER" id="PTHR44329">
    <property type="entry name" value="SERINE/THREONINE-PROTEIN KINASE TNNI3K-RELATED"/>
    <property type="match status" value="1"/>
</dbReference>
<dbReference type="EMBL" id="JAOPGA020001893">
    <property type="protein sequence ID" value="KAL0491997.1"/>
    <property type="molecule type" value="Genomic_DNA"/>
</dbReference>
<keyword evidence="7" id="KW-0472">Membrane</keyword>
<accession>A0AAW2ZSB9</accession>
<dbReference type="InterPro" id="IPR000719">
    <property type="entry name" value="Prot_kinase_dom"/>
</dbReference>
<keyword evidence="4" id="KW-0067">ATP-binding</keyword>
<keyword evidence="1" id="KW-0808">Transferase</keyword>
<gene>
    <name evidence="9" type="ORF">AKO1_010140</name>
</gene>
<dbReference type="SUPFAM" id="SSF56112">
    <property type="entry name" value="Protein kinase-like (PK-like)"/>
    <property type="match status" value="1"/>
</dbReference>
<comment type="caution">
    <text evidence="9">The sequence shown here is derived from an EMBL/GenBank/DDBJ whole genome shotgun (WGS) entry which is preliminary data.</text>
</comment>
<dbReference type="CDD" id="cd13999">
    <property type="entry name" value="STKc_MAP3K-like"/>
    <property type="match status" value="1"/>
</dbReference>
<dbReference type="Pfam" id="PF07714">
    <property type="entry name" value="PK_Tyr_Ser-Thr"/>
    <property type="match status" value="1"/>
</dbReference>
<keyword evidence="10" id="KW-1185">Reference proteome</keyword>
<evidence type="ECO:0000256" key="5">
    <source>
        <dbReference type="ARBA" id="ARBA00047899"/>
    </source>
</evidence>
<evidence type="ECO:0000313" key="9">
    <source>
        <dbReference type="EMBL" id="KAL0491997.1"/>
    </source>
</evidence>
<dbReference type="FunFam" id="3.30.200.20:FF:000034">
    <property type="entry name" value="Kinase suppressor of Ras 1"/>
    <property type="match status" value="1"/>
</dbReference>
<dbReference type="PROSITE" id="PS50011">
    <property type="entry name" value="PROTEIN_KINASE_DOM"/>
    <property type="match status" value="1"/>
</dbReference>
<evidence type="ECO:0000256" key="2">
    <source>
        <dbReference type="ARBA" id="ARBA00022741"/>
    </source>
</evidence>
<dbReference type="AlphaFoldDB" id="A0AAW2ZSB9"/>
<feature type="domain" description="Protein kinase" evidence="8">
    <location>
        <begin position="558"/>
        <end position="828"/>
    </location>
</feature>
<keyword evidence="7" id="KW-0812">Transmembrane</keyword>
<comment type="catalytic activity">
    <reaction evidence="5">
        <text>L-threonyl-[protein] + ATP = O-phospho-L-threonyl-[protein] + ADP + H(+)</text>
        <dbReference type="Rhea" id="RHEA:46608"/>
        <dbReference type="Rhea" id="RHEA-COMP:11060"/>
        <dbReference type="Rhea" id="RHEA-COMP:11605"/>
        <dbReference type="ChEBI" id="CHEBI:15378"/>
        <dbReference type="ChEBI" id="CHEBI:30013"/>
        <dbReference type="ChEBI" id="CHEBI:30616"/>
        <dbReference type="ChEBI" id="CHEBI:61977"/>
        <dbReference type="ChEBI" id="CHEBI:456216"/>
        <dbReference type="EC" id="2.7.11.1"/>
    </reaction>
</comment>
<dbReference type="InterPro" id="IPR001245">
    <property type="entry name" value="Ser-Thr/Tyr_kinase_cat_dom"/>
</dbReference>
<dbReference type="PROSITE" id="PS00108">
    <property type="entry name" value="PROTEIN_KINASE_ST"/>
    <property type="match status" value="1"/>
</dbReference>
<dbReference type="InterPro" id="IPR011009">
    <property type="entry name" value="Kinase-like_dom_sf"/>
</dbReference>
<keyword evidence="3 9" id="KW-0418">Kinase</keyword>
<dbReference type="PANTHER" id="PTHR44329:SF298">
    <property type="entry name" value="MIXED LINEAGE KINASE DOMAIN-LIKE PROTEIN"/>
    <property type="match status" value="1"/>
</dbReference>
<dbReference type="Gene3D" id="1.10.510.10">
    <property type="entry name" value="Transferase(Phosphotransferase) domain 1"/>
    <property type="match status" value="1"/>
</dbReference>
<evidence type="ECO:0000256" key="1">
    <source>
        <dbReference type="ARBA" id="ARBA00022679"/>
    </source>
</evidence>
<reference evidence="9 10" key="1">
    <citation type="submission" date="2024-03" db="EMBL/GenBank/DDBJ databases">
        <title>The Acrasis kona genome and developmental transcriptomes reveal deep origins of eukaryotic multicellular pathways.</title>
        <authorList>
            <person name="Sheikh S."/>
            <person name="Fu C.-J."/>
            <person name="Brown M.W."/>
            <person name="Baldauf S.L."/>
        </authorList>
    </citation>
    <scope>NUCLEOTIDE SEQUENCE [LARGE SCALE GENOMIC DNA]</scope>
    <source>
        <strain evidence="9 10">ATCC MYA-3509</strain>
    </source>
</reference>
<keyword evidence="7" id="KW-1133">Transmembrane helix</keyword>
<dbReference type="GO" id="GO:0004674">
    <property type="term" value="F:protein serine/threonine kinase activity"/>
    <property type="evidence" value="ECO:0007669"/>
    <property type="project" value="UniProtKB-EC"/>
</dbReference>
<dbReference type="InterPro" id="IPR051681">
    <property type="entry name" value="Ser/Thr_Kinases-Pseudokinases"/>
</dbReference>
<comment type="catalytic activity">
    <reaction evidence="6">
        <text>L-seryl-[protein] + ATP = O-phospho-L-seryl-[protein] + ADP + H(+)</text>
        <dbReference type="Rhea" id="RHEA:17989"/>
        <dbReference type="Rhea" id="RHEA-COMP:9863"/>
        <dbReference type="Rhea" id="RHEA-COMP:11604"/>
        <dbReference type="ChEBI" id="CHEBI:15378"/>
        <dbReference type="ChEBI" id="CHEBI:29999"/>
        <dbReference type="ChEBI" id="CHEBI:30616"/>
        <dbReference type="ChEBI" id="CHEBI:83421"/>
        <dbReference type="ChEBI" id="CHEBI:456216"/>
        <dbReference type="EC" id="2.7.11.1"/>
    </reaction>
</comment>
<evidence type="ECO:0000313" key="10">
    <source>
        <dbReference type="Proteomes" id="UP001431209"/>
    </source>
</evidence>
<dbReference type="Proteomes" id="UP001431209">
    <property type="component" value="Unassembled WGS sequence"/>
</dbReference>
<dbReference type="InterPro" id="IPR008271">
    <property type="entry name" value="Ser/Thr_kinase_AS"/>
</dbReference>
<proteinExistence type="predicted"/>
<dbReference type="Gene3D" id="2.130.10.30">
    <property type="entry name" value="Regulator of chromosome condensation 1/beta-lactamase-inhibitor protein II"/>
    <property type="match status" value="1"/>
</dbReference>
<evidence type="ECO:0000256" key="4">
    <source>
        <dbReference type="ARBA" id="ARBA00022840"/>
    </source>
</evidence>
<feature type="transmembrane region" description="Helical" evidence="7">
    <location>
        <begin position="489"/>
        <end position="513"/>
    </location>
</feature>
<dbReference type="SMART" id="SM00220">
    <property type="entry name" value="S_TKc"/>
    <property type="match status" value="1"/>
</dbReference>
<dbReference type="SUPFAM" id="SSF50985">
    <property type="entry name" value="RCC1/BLIP-II"/>
    <property type="match status" value="1"/>
</dbReference>